<evidence type="ECO:0000313" key="2">
    <source>
        <dbReference type="Proteomes" id="UP001150728"/>
    </source>
</evidence>
<accession>A0A9X4DCH7</accession>
<reference evidence="1" key="1">
    <citation type="submission" date="2022-07" db="EMBL/GenBank/DDBJ databases">
        <title>Multi-strain Analysis of Pseudomonas putida Reveals Metabolic and Genetic Diversity.</title>
        <authorList>
            <person name="Monk J.M."/>
        </authorList>
    </citation>
    <scope>NUCLEOTIDE SEQUENCE</scope>
    <source>
        <strain evidence="1">17633</strain>
    </source>
</reference>
<sequence length="85" mass="9850">MNTYIPSQTTPNRLGADSRAWSARVRAEMQEMLQEWFNSATQCEEADVDHEFNRALEHLMIFAERPQDLVAEDASYDLATLPRFD</sequence>
<proteinExistence type="predicted"/>
<name>A0A9X4DCH7_9PSED</name>
<organism evidence="1 2">
    <name type="scientific">Pseudomonas asiatica</name>
    <dbReference type="NCBI Taxonomy" id="2219225"/>
    <lineage>
        <taxon>Bacteria</taxon>
        <taxon>Pseudomonadati</taxon>
        <taxon>Pseudomonadota</taxon>
        <taxon>Gammaproteobacteria</taxon>
        <taxon>Pseudomonadales</taxon>
        <taxon>Pseudomonadaceae</taxon>
        <taxon>Pseudomonas</taxon>
    </lineage>
</organism>
<protein>
    <submittedName>
        <fullName evidence="1">Uncharacterized protein</fullName>
    </submittedName>
</protein>
<dbReference type="Proteomes" id="UP001150728">
    <property type="component" value="Unassembled WGS sequence"/>
</dbReference>
<dbReference type="EMBL" id="JANIAM010000013">
    <property type="protein sequence ID" value="MDD2113470.1"/>
    <property type="molecule type" value="Genomic_DNA"/>
</dbReference>
<dbReference type="AlphaFoldDB" id="A0A9X4DCH7"/>
<dbReference type="RefSeq" id="WP_274120411.1">
    <property type="nucleotide sequence ID" value="NZ_JANIAM010000013.1"/>
</dbReference>
<gene>
    <name evidence="1" type="ORF">NP554_16980</name>
</gene>
<comment type="caution">
    <text evidence="1">The sequence shown here is derived from an EMBL/GenBank/DDBJ whole genome shotgun (WGS) entry which is preliminary data.</text>
</comment>
<evidence type="ECO:0000313" key="1">
    <source>
        <dbReference type="EMBL" id="MDD2113470.1"/>
    </source>
</evidence>